<feature type="transmembrane region" description="Helical" evidence="7">
    <location>
        <begin position="126"/>
        <end position="146"/>
    </location>
</feature>
<feature type="transmembrane region" description="Helical" evidence="7">
    <location>
        <begin position="102"/>
        <end position="120"/>
    </location>
</feature>
<feature type="transmembrane region" description="Helical" evidence="7">
    <location>
        <begin position="37"/>
        <end position="58"/>
    </location>
</feature>
<sequence>MQKLIASTKRMRFYTMKNVDHQYGNASFLSEQSKRPLLNVPLIIVVLIVFCSCIYFIPHHLFPYKLYIASLEFFSFIPRVFKTEPLKFCHTIISYSFMHGSLKHLTINMAWLLVFGSLLAKHLGGLRFLIFWILTAIISVLTYFVFHQESMVSLVGASGAVSGMMGAVVRYGFALRSLGTSVQNKKFLGSLLPLKKALCSREILIYISIWLSIDFIIGISSVFLEEDSVSIAWEAHIGGFISGFLLISFFDISQKKLKTTT</sequence>
<reference evidence="9 10" key="1">
    <citation type="submission" date="2024-06" db="EMBL/GenBank/DDBJ databases">
        <title>Genomic Encyclopedia of Type Strains, Phase IV (KMG-IV): sequencing the most valuable type-strain genomes for metagenomic binning, comparative biology and taxonomic classification.</title>
        <authorList>
            <person name="Goeker M."/>
        </authorList>
    </citation>
    <scope>NUCLEOTIDE SEQUENCE [LARGE SCALE GENOMIC DNA]</scope>
    <source>
        <strain evidence="9 10">DSM 23650</strain>
    </source>
</reference>
<accession>A0ABV2FPI3</accession>
<feature type="transmembrane region" description="Helical" evidence="7">
    <location>
        <begin position="230"/>
        <end position="250"/>
    </location>
</feature>
<dbReference type="Gene3D" id="1.20.1540.10">
    <property type="entry name" value="Rhomboid-like"/>
    <property type="match status" value="1"/>
</dbReference>
<keyword evidence="4 7" id="KW-0812">Transmembrane</keyword>
<keyword evidence="9" id="KW-0645">Protease</keyword>
<name>A0ABV2FPI3_9HYPH</name>
<evidence type="ECO:0000256" key="1">
    <source>
        <dbReference type="ARBA" id="ARBA00004141"/>
    </source>
</evidence>
<comment type="caution">
    <text evidence="9">The sequence shown here is derived from an EMBL/GenBank/DDBJ whole genome shotgun (WGS) entry which is preliminary data.</text>
</comment>
<evidence type="ECO:0000256" key="4">
    <source>
        <dbReference type="ARBA" id="ARBA00022692"/>
    </source>
</evidence>
<evidence type="ECO:0000256" key="3">
    <source>
        <dbReference type="ARBA" id="ARBA00022519"/>
    </source>
</evidence>
<evidence type="ECO:0000256" key="7">
    <source>
        <dbReference type="SAM" id="Phobius"/>
    </source>
</evidence>
<evidence type="ECO:0000256" key="5">
    <source>
        <dbReference type="ARBA" id="ARBA00022989"/>
    </source>
</evidence>
<dbReference type="InterPro" id="IPR035952">
    <property type="entry name" value="Rhomboid-like_sf"/>
</dbReference>
<dbReference type="GO" id="GO:0006508">
    <property type="term" value="P:proteolysis"/>
    <property type="evidence" value="ECO:0007669"/>
    <property type="project" value="UniProtKB-KW"/>
</dbReference>
<evidence type="ECO:0000256" key="2">
    <source>
        <dbReference type="ARBA" id="ARBA00022475"/>
    </source>
</evidence>
<dbReference type="SUPFAM" id="SSF144091">
    <property type="entry name" value="Rhomboid-like"/>
    <property type="match status" value="1"/>
</dbReference>
<dbReference type="PANTHER" id="PTHR43066">
    <property type="entry name" value="RHOMBOID-RELATED PROTEIN"/>
    <property type="match status" value="1"/>
</dbReference>
<dbReference type="EMBL" id="JBEPLT010000011">
    <property type="protein sequence ID" value="MET3560485.1"/>
    <property type="molecule type" value="Genomic_DNA"/>
</dbReference>
<dbReference type="GO" id="GO:0008233">
    <property type="term" value="F:peptidase activity"/>
    <property type="evidence" value="ECO:0007669"/>
    <property type="project" value="UniProtKB-KW"/>
</dbReference>
<keyword evidence="9" id="KW-0378">Hydrolase</keyword>
<comment type="subcellular location">
    <subcellularLocation>
        <location evidence="1">Membrane</location>
        <topology evidence="1">Multi-pass membrane protein</topology>
    </subcellularLocation>
</comment>
<keyword evidence="6 7" id="KW-0472">Membrane</keyword>
<evidence type="ECO:0000256" key="6">
    <source>
        <dbReference type="ARBA" id="ARBA00023136"/>
    </source>
</evidence>
<protein>
    <submittedName>
        <fullName evidence="9">Membrane associated rhomboid family serine protease</fullName>
    </submittedName>
</protein>
<feature type="transmembrane region" description="Helical" evidence="7">
    <location>
        <begin position="203"/>
        <end position="224"/>
    </location>
</feature>
<evidence type="ECO:0000313" key="10">
    <source>
        <dbReference type="Proteomes" id="UP001549112"/>
    </source>
</evidence>
<organism evidence="9 10">
    <name type="scientific">Bartonella japonica</name>
    <dbReference type="NCBI Taxonomy" id="357761"/>
    <lineage>
        <taxon>Bacteria</taxon>
        <taxon>Pseudomonadati</taxon>
        <taxon>Pseudomonadota</taxon>
        <taxon>Alphaproteobacteria</taxon>
        <taxon>Hyphomicrobiales</taxon>
        <taxon>Bartonellaceae</taxon>
        <taxon>Bartonella</taxon>
    </lineage>
</organism>
<keyword evidence="10" id="KW-1185">Reference proteome</keyword>
<evidence type="ECO:0000313" key="9">
    <source>
        <dbReference type="EMBL" id="MET3560485.1"/>
    </source>
</evidence>
<keyword evidence="5 7" id="KW-1133">Transmembrane helix</keyword>
<evidence type="ECO:0000259" key="8">
    <source>
        <dbReference type="Pfam" id="PF01694"/>
    </source>
</evidence>
<proteinExistence type="predicted"/>
<dbReference type="PANTHER" id="PTHR43066:SF26">
    <property type="entry name" value="RHOMBOID PROTEASE GLPG"/>
    <property type="match status" value="1"/>
</dbReference>
<keyword evidence="3" id="KW-0997">Cell inner membrane</keyword>
<dbReference type="Pfam" id="PF01694">
    <property type="entry name" value="Rhomboid"/>
    <property type="match status" value="1"/>
</dbReference>
<gene>
    <name evidence="9" type="ORF">ABID39_001183</name>
</gene>
<keyword evidence="2" id="KW-1003">Cell membrane</keyword>
<feature type="domain" description="Peptidase S54 rhomboid" evidence="8">
    <location>
        <begin position="91"/>
        <end position="247"/>
    </location>
</feature>
<dbReference type="InterPro" id="IPR022764">
    <property type="entry name" value="Peptidase_S54_rhomboid_dom"/>
</dbReference>
<dbReference type="Proteomes" id="UP001549112">
    <property type="component" value="Unassembled WGS sequence"/>
</dbReference>